<organism evidence="2 3">
    <name type="scientific">Perkinsus olseni</name>
    <name type="common">Perkinsus atlanticus</name>
    <dbReference type="NCBI Taxonomy" id="32597"/>
    <lineage>
        <taxon>Eukaryota</taxon>
        <taxon>Sar</taxon>
        <taxon>Alveolata</taxon>
        <taxon>Perkinsozoa</taxon>
        <taxon>Perkinsea</taxon>
        <taxon>Perkinsida</taxon>
        <taxon>Perkinsidae</taxon>
        <taxon>Perkinsus</taxon>
    </lineage>
</organism>
<dbReference type="AlphaFoldDB" id="A0A7J6SY01"/>
<dbReference type="SMART" id="SM00482">
    <property type="entry name" value="POLAc"/>
    <property type="match status" value="1"/>
</dbReference>
<accession>A0A7J6SY01</accession>
<dbReference type="InterPro" id="IPR001098">
    <property type="entry name" value="DNA-dir_DNA_pol_A_palm_dom"/>
</dbReference>
<dbReference type="GO" id="GO:0006261">
    <property type="term" value="P:DNA-templated DNA replication"/>
    <property type="evidence" value="ECO:0007669"/>
    <property type="project" value="InterPro"/>
</dbReference>
<comment type="caution">
    <text evidence="2">The sequence shown here is derived from an EMBL/GenBank/DDBJ whole genome shotgun (WGS) entry which is preliminary data.</text>
</comment>
<sequence>MGARSLSREMGVTLAEGEALMNKFNSEFPRVREWTRSVIQDATREGASVPSILGRPRHLAGLGGTPQEQARAQRQAVNTTCQASAADIMKAATLKVATRLMAMRDENGRPPAEILLQIHDELLLEVDEDRVGDIVDIVVEAMVKAVPLTVKLQVNFLSRMSLSSVHGGAPKGNYPWLTHPSTDGAWWINIRISGSPALADYVICVAQR</sequence>
<gene>
    <name evidence="2" type="ORF">FOZ63_025247</name>
</gene>
<dbReference type="Gene3D" id="1.10.150.20">
    <property type="entry name" value="5' to 3' exonuclease, C-terminal subdomain"/>
    <property type="match status" value="1"/>
</dbReference>
<feature type="domain" description="DNA-directed DNA polymerase family A palm" evidence="1">
    <location>
        <begin position="1"/>
        <end position="130"/>
    </location>
</feature>
<dbReference type="PRINTS" id="PR00868">
    <property type="entry name" value="DNAPOLI"/>
</dbReference>
<dbReference type="InterPro" id="IPR002298">
    <property type="entry name" value="DNA_polymerase_A"/>
</dbReference>
<keyword evidence="3" id="KW-1185">Reference proteome</keyword>
<dbReference type="EMBL" id="JABANO010014978">
    <property type="protein sequence ID" value="KAF4737655.1"/>
    <property type="molecule type" value="Genomic_DNA"/>
</dbReference>
<evidence type="ECO:0000313" key="2">
    <source>
        <dbReference type="EMBL" id="KAF4737655.1"/>
    </source>
</evidence>
<dbReference type="GO" id="GO:0003677">
    <property type="term" value="F:DNA binding"/>
    <property type="evidence" value="ECO:0007669"/>
    <property type="project" value="InterPro"/>
</dbReference>
<name>A0A7J6SY01_PEROL</name>
<dbReference type="SUPFAM" id="SSF56672">
    <property type="entry name" value="DNA/RNA polymerases"/>
    <property type="match status" value="1"/>
</dbReference>
<dbReference type="Proteomes" id="UP000553632">
    <property type="component" value="Unassembled WGS sequence"/>
</dbReference>
<dbReference type="GO" id="GO:0006302">
    <property type="term" value="P:double-strand break repair"/>
    <property type="evidence" value="ECO:0007669"/>
    <property type="project" value="TreeGrafter"/>
</dbReference>
<proteinExistence type="predicted"/>
<evidence type="ECO:0000313" key="3">
    <source>
        <dbReference type="Proteomes" id="UP000553632"/>
    </source>
</evidence>
<protein>
    <recommendedName>
        <fullName evidence="1">DNA-directed DNA polymerase family A palm domain-containing protein</fullName>
    </recommendedName>
</protein>
<dbReference type="PANTHER" id="PTHR10133">
    <property type="entry name" value="DNA POLYMERASE I"/>
    <property type="match status" value="1"/>
</dbReference>
<dbReference type="InterPro" id="IPR043502">
    <property type="entry name" value="DNA/RNA_pol_sf"/>
</dbReference>
<dbReference type="Pfam" id="PF00476">
    <property type="entry name" value="DNA_pol_A"/>
    <property type="match status" value="1"/>
</dbReference>
<dbReference type="Gene3D" id="3.30.70.370">
    <property type="match status" value="1"/>
</dbReference>
<evidence type="ECO:0000259" key="1">
    <source>
        <dbReference type="SMART" id="SM00482"/>
    </source>
</evidence>
<dbReference type="PANTHER" id="PTHR10133:SF62">
    <property type="entry name" value="DNA POLYMERASE THETA"/>
    <property type="match status" value="1"/>
</dbReference>
<reference evidence="2 3" key="1">
    <citation type="submission" date="2020-04" db="EMBL/GenBank/DDBJ databases">
        <title>Perkinsus olseni comparative genomics.</title>
        <authorList>
            <person name="Bogema D.R."/>
        </authorList>
    </citation>
    <scope>NUCLEOTIDE SEQUENCE [LARGE SCALE GENOMIC DNA]</scope>
    <source>
        <strain evidence="2 3">ATCC PRA-207</strain>
    </source>
</reference>
<dbReference type="GO" id="GO:0003887">
    <property type="term" value="F:DNA-directed DNA polymerase activity"/>
    <property type="evidence" value="ECO:0007669"/>
    <property type="project" value="InterPro"/>
</dbReference>